<evidence type="ECO:0000313" key="1">
    <source>
        <dbReference type="EMBL" id="DAE13070.1"/>
    </source>
</evidence>
<protein>
    <submittedName>
        <fullName evidence="1">Uncharacterized protein</fullName>
    </submittedName>
</protein>
<sequence length="49" mass="5890">MTTFAPELFRVSNSIKVNLLHKNNLKQLWQQIYKAPLLQHRGFFVYRSL</sequence>
<name>A0A8S5Q170_9CAUD</name>
<accession>A0A8S5Q170</accession>
<organism evidence="1">
    <name type="scientific">Siphoviridae sp. ctKHH22</name>
    <dbReference type="NCBI Taxonomy" id="2825439"/>
    <lineage>
        <taxon>Viruses</taxon>
        <taxon>Duplodnaviria</taxon>
        <taxon>Heunggongvirae</taxon>
        <taxon>Uroviricota</taxon>
        <taxon>Caudoviricetes</taxon>
    </lineage>
</organism>
<proteinExistence type="predicted"/>
<reference evidence="1" key="1">
    <citation type="journal article" date="2021" name="Proc. Natl. Acad. Sci. U.S.A.">
        <title>A Catalog of Tens of Thousands of Viruses from Human Metagenomes Reveals Hidden Associations with Chronic Diseases.</title>
        <authorList>
            <person name="Tisza M.J."/>
            <person name="Buck C.B."/>
        </authorList>
    </citation>
    <scope>NUCLEOTIDE SEQUENCE</scope>
    <source>
        <strain evidence="1">CtKHH22</strain>
    </source>
</reference>
<dbReference type="EMBL" id="BK015563">
    <property type="protein sequence ID" value="DAE13070.1"/>
    <property type="molecule type" value="Genomic_DNA"/>
</dbReference>